<evidence type="ECO:0000313" key="3">
    <source>
        <dbReference type="WBParaSite" id="BPAG_0000879801-mRNA-1"/>
    </source>
</evidence>
<evidence type="ECO:0000313" key="2">
    <source>
        <dbReference type="Proteomes" id="UP000278627"/>
    </source>
</evidence>
<protein>
    <submittedName>
        <fullName evidence="1 3">Uncharacterized protein</fullName>
    </submittedName>
</protein>
<sequence length="70" mass="7583">MRSIQCNFTSINCTNFFSRRRPNFPTITLAPPNIIISPSYYLPPPPPLAPLAPAPAPLVVISAIAAFSVM</sequence>
<reference evidence="1 2" key="2">
    <citation type="submission" date="2018-11" db="EMBL/GenBank/DDBJ databases">
        <authorList>
            <consortium name="Pathogen Informatics"/>
        </authorList>
    </citation>
    <scope>NUCLEOTIDE SEQUENCE [LARGE SCALE GENOMIC DNA]</scope>
</reference>
<accession>A0A0N4TKD9</accession>
<dbReference type="EMBL" id="UZAD01013140">
    <property type="protein sequence ID" value="VDN89946.1"/>
    <property type="molecule type" value="Genomic_DNA"/>
</dbReference>
<organism evidence="3">
    <name type="scientific">Brugia pahangi</name>
    <name type="common">Filarial nematode worm</name>
    <dbReference type="NCBI Taxonomy" id="6280"/>
    <lineage>
        <taxon>Eukaryota</taxon>
        <taxon>Metazoa</taxon>
        <taxon>Ecdysozoa</taxon>
        <taxon>Nematoda</taxon>
        <taxon>Chromadorea</taxon>
        <taxon>Rhabditida</taxon>
        <taxon>Spirurina</taxon>
        <taxon>Spiruromorpha</taxon>
        <taxon>Filarioidea</taxon>
        <taxon>Onchocercidae</taxon>
        <taxon>Brugia</taxon>
    </lineage>
</organism>
<evidence type="ECO:0000313" key="1">
    <source>
        <dbReference type="EMBL" id="VDN89946.1"/>
    </source>
</evidence>
<gene>
    <name evidence="1" type="ORF">BPAG_LOCUS8760</name>
</gene>
<reference evidence="3" key="1">
    <citation type="submission" date="2017-02" db="UniProtKB">
        <authorList>
            <consortium name="WormBaseParasite"/>
        </authorList>
    </citation>
    <scope>IDENTIFICATION</scope>
</reference>
<keyword evidence="2" id="KW-1185">Reference proteome</keyword>
<dbReference type="Proteomes" id="UP000278627">
    <property type="component" value="Unassembled WGS sequence"/>
</dbReference>
<dbReference type="WBParaSite" id="BPAG_0000879801-mRNA-1">
    <property type="protein sequence ID" value="BPAG_0000879801-mRNA-1"/>
    <property type="gene ID" value="BPAG_0000879801"/>
</dbReference>
<proteinExistence type="predicted"/>
<dbReference type="AlphaFoldDB" id="A0A0N4TKD9"/>
<name>A0A0N4TKD9_BRUPA</name>